<evidence type="ECO:0000256" key="9">
    <source>
        <dbReference type="ARBA" id="ARBA00023136"/>
    </source>
</evidence>
<evidence type="ECO:0000256" key="7">
    <source>
        <dbReference type="ARBA" id="ARBA00023004"/>
    </source>
</evidence>
<evidence type="ECO:0000256" key="5">
    <source>
        <dbReference type="ARBA" id="ARBA00022989"/>
    </source>
</evidence>
<dbReference type="GO" id="GO:0046872">
    <property type="term" value="F:metal ion binding"/>
    <property type="evidence" value="ECO:0007669"/>
    <property type="project" value="UniProtKB-KW"/>
</dbReference>
<evidence type="ECO:0000256" key="4">
    <source>
        <dbReference type="ARBA" id="ARBA00022723"/>
    </source>
</evidence>
<dbReference type="Pfam" id="PF02628">
    <property type="entry name" value="COX15-CtaA"/>
    <property type="match status" value="2"/>
</dbReference>
<feature type="transmembrane region" description="Helical" evidence="12">
    <location>
        <begin position="240"/>
        <end position="262"/>
    </location>
</feature>
<evidence type="ECO:0000256" key="10">
    <source>
        <dbReference type="ARBA" id="ARBA00023157"/>
    </source>
</evidence>
<dbReference type="OrthoDB" id="9816428at2"/>
<evidence type="ECO:0000313" key="14">
    <source>
        <dbReference type="Proteomes" id="UP000198584"/>
    </source>
</evidence>
<dbReference type="AlphaFoldDB" id="A0A1H3XSN9"/>
<dbReference type="EMBL" id="FNQR01000002">
    <property type="protein sequence ID" value="SEA02240.1"/>
    <property type="molecule type" value="Genomic_DNA"/>
</dbReference>
<feature type="transmembrane region" description="Helical" evidence="12">
    <location>
        <begin position="91"/>
        <end position="112"/>
    </location>
</feature>
<comment type="subcellular location">
    <subcellularLocation>
        <location evidence="1">Membrane</location>
        <topology evidence="1">Multi-pass membrane protein</topology>
    </subcellularLocation>
</comment>
<dbReference type="Proteomes" id="UP000198584">
    <property type="component" value="Unassembled WGS sequence"/>
</dbReference>
<evidence type="ECO:0000256" key="2">
    <source>
        <dbReference type="ARBA" id="ARBA00022475"/>
    </source>
</evidence>
<dbReference type="GO" id="GO:0016020">
    <property type="term" value="C:membrane"/>
    <property type="evidence" value="ECO:0007669"/>
    <property type="project" value="UniProtKB-SubCell"/>
</dbReference>
<feature type="transmembrane region" description="Helical" evidence="12">
    <location>
        <begin position="268"/>
        <end position="288"/>
    </location>
</feature>
<evidence type="ECO:0000256" key="8">
    <source>
        <dbReference type="ARBA" id="ARBA00023133"/>
    </source>
</evidence>
<gene>
    <name evidence="13" type="ORF">SAMN05421743_102237</name>
</gene>
<dbReference type="GO" id="GO:0016491">
    <property type="term" value="F:oxidoreductase activity"/>
    <property type="evidence" value="ECO:0007669"/>
    <property type="project" value="UniProtKB-KW"/>
</dbReference>
<dbReference type="GO" id="GO:0006784">
    <property type="term" value="P:heme A biosynthetic process"/>
    <property type="evidence" value="ECO:0007669"/>
    <property type="project" value="InterPro"/>
</dbReference>
<dbReference type="STRING" id="571932.SAMN05421743_102237"/>
<proteinExistence type="predicted"/>
<accession>A0A1H3XSN9</accession>
<evidence type="ECO:0000256" key="12">
    <source>
        <dbReference type="SAM" id="Phobius"/>
    </source>
</evidence>
<keyword evidence="3 12" id="KW-0812">Transmembrane</keyword>
<keyword evidence="8" id="KW-0350">Heme biosynthesis</keyword>
<keyword evidence="14" id="KW-1185">Reference proteome</keyword>
<name>A0A1H3XSN9_9BACI</name>
<feature type="transmembrane region" description="Helical" evidence="12">
    <location>
        <begin position="208"/>
        <end position="228"/>
    </location>
</feature>
<dbReference type="InterPro" id="IPR050450">
    <property type="entry name" value="COX15/CtaA_HemeA_synthase"/>
</dbReference>
<evidence type="ECO:0000256" key="11">
    <source>
        <dbReference type="ARBA" id="ARBA00023444"/>
    </source>
</evidence>
<feature type="transmembrane region" description="Helical" evidence="12">
    <location>
        <begin position="161"/>
        <end position="178"/>
    </location>
</feature>
<comment type="pathway">
    <text evidence="11">Porphyrin-containing compound metabolism.</text>
</comment>
<keyword evidence="4" id="KW-0479">Metal-binding</keyword>
<sequence>MKDINIKGLAFAAVSLTYFLIVFGGYVASSESGMGCGPEWPLCNGKVVPILEGDTLIEFAHRFVGLLLVIISIILYFTIKKSKSGKSLQRTGAWMIGLLAVQVIAGAFVVVLDLPAVIVTLHLIVAMLFLASLLFLFHKIPAFKSRKIPLDNQQIIKQRHLNILVILSLITIGFGAYIKHKSFGLSCGWWGCGAEWLPMDGAQLLQSFHRLLAVITAVYILYVAFLSFRLAWGKSVQARLLLAVTIVILQLGSGVFTLVTGIAISWAVLHLAIGTVLFMIIVDTKIIADQETIKMDKRTNLGKEAGLISCFWGT</sequence>
<keyword evidence="9 12" id="KW-0472">Membrane</keyword>
<feature type="transmembrane region" description="Helical" evidence="12">
    <location>
        <begin position="59"/>
        <end position="79"/>
    </location>
</feature>
<evidence type="ECO:0000313" key="13">
    <source>
        <dbReference type="EMBL" id="SEA02240.1"/>
    </source>
</evidence>
<organism evidence="13 14">
    <name type="scientific">Thalassobacillus cyri</name>
    <dbReference type="NCBI Taxonomy" id="571932"/>
    <lineage>
        <taxon>Bacteria</taxon>
        <taxon>Bacillati</taxon>
        <taxon>Bacillota</taxon>
        <taxon>Bacilli</taxon>
        <taxon>Bacillales</taxon>
        <taxon>Bacillaceae</taxon>
        <taxon>Thalassobacillus</taxon>
    </lineage>
</organism>
<keyword evidence="7" id="KW-0408">Iron</keyword>
<evidence type="ECO:0000256" key="1">
    <source>
        <dbReference type="ARBA" id="ARBA00004141"/>
    </source>
</evidence>
<dbReference type="PANTHER" id="PTHR35457">
    <property type="entry name" value="HEME A SYNTHASE"/>
    <property type="match status" value="1"/>
</dbReference>
<protein>
    <submittedName>
        <fullName evidence="13">Cytochrome c oxidase assembly protein subunit 15</fullName>
    </submittedName>
</protein>
<keyword evidence="5 12" id="KW-1133">Transmembrane helix</keyword>
<feature type="transmembrane region" description="Helical" evidence="12">
    <location>
        <begin position="9"/>
        <end position="28"/>
    </location>
</feature>
<keyword evidence="6" id="KW-0560">Oxidoreductase</keyword>
<feature type="transmembrane region" description="Helical" evidence="12">
    <location>
        <begin position="118"/>
        <end position="140"/>
    </location>
</feature>
<evidence type="ECO:0000256" key="6">
    <source>
        <dbReference type="ARBA" id="ARBA00023002"/>
    </source>
</evidence>
<keyword evidence="2" id="KW-1003">Cell membrane</keyword>
<keyword evidence="10" id="KW-1015">Disulfide bond</keyword>
<evidence type="ECO:0000256" key="3">
    <source>
        <dbReference type="ARBA" id="ARBA00022692"/>
    </source>
</evidence>
<dbReference type="RefSeq" id="WP_093042410.1">
    <property type="nucleotide sequence ID" value="NZ_FNQR01000002.1"/>
</dbReference>
<dbReference type="PANTHER" id="PTHR35457:SF1">
    <property type="entry name" value="HEME A SYNTHASE"/>
    <property type="match status" value="1"/>
</dbReference>
<dbReference type="InterPro" id="IPR003780">
    <property type="entry name" value="COX15/CtaA_fam"/>
</dbReference>
<reference evidence="13 14" key="1">
    <citation type="submission" date="2016-10" db="EMBL/GenBank/DDBJ databases">
        <authorList>
            <person name="de Groot N.N."/>
        </authorList>
    </citation>
    <scope>NUCLEOTIDE SEQUENCE [LARGE SCALE GENOMIC DNA]</scope>
    <source>
        <strain evidence="13 14">CCM7597</strain>
    </source>
</reference>